<evidence type="ECO:0000313" key="1">
    <source>
        <dbReference type="EMBL" id="KAH7834099.1"/>
    </source>
</evidence>
<name>A0ACB7X054_9ERIC</name>
<dbReference type="EMBL" id="CM037152">
    <property type="protein sequence ID" value="KAH7834099.1"/>
    <property type="molecule type" value="Genomic_DNA"/>
</dbReference>
<organism evidence="1 2">
    <name type="scientific">Vaccinium darrowii</name>
    <dbReference type="NCBI Taxonomy" id="229202"/>
    <lineage>
        <taxon>Eukaryota</taxon>
        <taxon>Viridiplantae</taxon>
        <taxon>Streptophyta</taxon>
        <taxon>Embryophyta</taxon>
        <taxon>Tracheophyta</taxon>
        <taxon>Spermatophyta</taxon>
        <taxon>Magnoliopsida</taxon>
        <taxon>eudicotyledons</taxon>
        <taxon>Gunneridae</taxon>
        <taxon>Pentapetalae</taxon>
        <taxon>asterids</taxon>
        <taxon>Ericales</taxon>
        <taxon>Ericaceae</taxon>
        <taxon>Vaccinioideae</taxon>
        <taxon>Vaccinieae</taxon>
        <taxon>Vaccinium</taxon>
    </lineage>
</organism>
<protein>
    <submittedName>
        <fullName evidence="1">Uncharacterized protein</fullName>
    </submittedName>
</protein>
<sequence length="695" mass="77616">MGNLLGKKKKDGKEGGGGGSRSKRMMGNGRSQRKMQAEEELIHRQALTMAIHQQLSQRFDGQSMSRRIGPGGSTSSRRQLNLSDSFTATKQLPEFLESLKTKKIVLIHGEGFGAWCWYKTIALLEESGLLATALDLTGSGIELTDTNKITSLADYSKPLTDFLNNLPEDEKVILVGHSCGGACVSYALEHFSQKISKAVFLCGTMVSDGQMPFDVFAQELGSAELFMKESKFLIYGNGKDNPPTGFMFAKQQLKGLYFNQSPAKDVALAMVSMRPIPLGPIMEKLSLTPEKYGTGRRFFIQTLDDNALSPDVQEKLVRENPPEGVFKIKGSDHCPFFSKPHPDDPAPTIQFKVIRMGGSSIDNDWEFTSPSNGVRTVVLVGRTGNGKSATGNSIIGKKAFKSRASSAGVTSTCELQRTVLRDGEILNVIDTPGLFDFSAESEFIGKEIVKCINMAKDGIHAVVVVFSVRTRFSKEEEAALRSLQTLFGTKINDYMIVVFTGGDELEENDETLEDYLGRGCPEPLKDILDLCENRRVLFDNKTKDEAKREEQLEQLLSLVNMVIEKNGGQPYTDELFVELKKGAMKLRDQTEKVDSLEGYSKHEIYELKEQMHRSYEDQLKRITEMVESKLKETTDRLEHQLAEEQAARLRAEEIAQVAQMKSNDEIRKLREHLERAQRETQELRKQAESGRCAIL</sequence>
<gene>
    <name evidence="1" type="ORF">Vadar_012727</name>
</gene>
<dbReference type="Proteomes" id="UP000828048">
    <property type="component" value="Chromosome 2"/>
</dbReference>
<keyword evidence="2" id="KW-1185">Reference proteome</keyword>
<reference evidence="1 2" key="1">
    <citation type="journal article" date="2021" name="Hortic Res">
        <title>High-quality reference genome and annotation aids understanding of berry development for evergreen blueberry (Vaccinium darrowii).</title>
        <authorList>
            <person name="Yu J."/>
            <person name="Hulse-Kemp A.M."/>
            <person name="Babiker E."/>
            <person name="Staton M."/>
        </authorList>
    </citation>
    <scope>NUCLEOTIDE SEQUENCE [LARGE SCALE GENOMIC DNA]</scope>
    <source>
        <strain evidence="2">cv. NJ 8807/NJ 8810</strain>
        <tissue evidence="1">Young leaf</tissue>
    </source>
</reference>
<accession>A0ACB7X054</accession>
<evidence type="ECO:0000313" key="2">
    <source>
        <dbReference type="Proteomes" id="UP000828048"/>
    </source>
</evidence>
<comment type="caution">
    <text evidence="1">The sequence shown here is derived from an EMBL/GenBank/DDBJ whole genome shotgun (WGS) entry which is preliminary data.</text>
</comment>
<proteinExistence type="predicted"/>